<evidence type="ECO:0000313" key="5">
    <source>
        <dbReference type="WBParaSite" id="HPBE_0001717901-mRNA-1"/>
    </source>
</evidence>
<dbReference type="AlphaFoldDB" id="A0A183G672"/>
<reference evidence="3 4" key="1">
    <citation type="submission" date="2018-11" db="EMBL/GenBank/DDBJ databases">
        <authorList>
            <consortium name="Pathogen Informatics"/>
        </authorList>
    </citation>
    <scope>NUCLEOTIDE SEQUENCE [LARGE SCALE GENOMIC DNA]</scope>
</reference>
<accession>A0A3P8EH31</accession>
<reference evidence="5" key="2">
    <citation type="submission" date="2019-09" db="UniProtKB">
        <authorList>
            <consortium name="WormBaseParasite"/>
        </authorList>
    </citation>
    <scope>IDENTIFICATION</scope>
</reference>
<keyword evidence="2" id="KW-1133">Transmembrane helix</keyword>
<name>A0A183G672_HELPZ</name>
<proteinExistence type="predicted"/>
<evidence type="ECO:0000256" key="1">
    <source>
        <dbReference type="SAM" id="MobiDB-lite"/>
    </source>
</evidence>
<keyword evidence="2" id="KW-0472">Membrane</keyword>
<dbReference type="EMBL" id="UZAH01029841">
    <property type="protein sequence ID" value="VDP08153.1"/>
    <property type="molecule type" value="Genomic_DNA"/>
</dbReference>
<feature type="region of interest" description="Disordered" evidence="1">
    <location>
        <begin position="46"/>
        <end position="127"/>
    </location>
</feature>
<organism evidence="4 5">
    <name type="scientific">Heligmosomoides polygyrus</name>
    <name type="common">Parasitic roundworm</name>
    <dbReference type="NCBI Taxonomy" id="6339"/>
    <lineage>
        <taxon>Eukaryota</taxon>
        <taxon>Metazoa</taxon>
        <taxon>Ecdysozoa</taxon>
        <taxon>Nematoda</taxon>
        <taxon>Chromadorea</taxon>
        <taxon>Rhabditida</taxon>
        <taxon>Rhabditina</taxon>
        <taxon>Rhabditomorpha</taxon>
        <taxon>Strongyloidea</taxon>
        <taxon>Heligmosomidae</taxon>
        <taxon>Heligmosomoides</taxon>
    </lineage>
</organism>
<dbReference type="Proteomes" id="UP000050761">
    <property type="component" value="Unassembled WGS sequence"/>
</dbReference>
<evidence type="ECO:0000313" key="3">
    <source>
        <dbReference type="EMBL" id="VDP08153.1"/>
    </source>
</evidence>
<keyword evidence="2" id="KW-0812">Transmembrane</keyword>
<dbReference type="OrthoDB" id="5877312at2759"/>
<dbReference type="WBParaSite" id="HPBE_0001717901-mRNA-1">
    <property type="protein sequence ID" value="HPBE_0001717901-mRNA-1"/>
    <property type="gene ID" value="HPBE_0001717901"/>
</dbReference>
<gene>
    <name evidence="3" type="ORF">HPBE_LOCUS17178</name>
</gene>
<evidence type="ECO:0000313" key="4">
    <source>
        <dbReference type="Proteomes" id="UP000050761"/>
    </source>
</evidence>
<feature type="compositionally biased region" description="Pro residues" evidence="1">
    <location>
        <begin position="92"/>
        <end position="109"/>
    </location>
</feature>
<feature type="transmembrane region" description="Helical" evidence="2">
    <location>
        <begin position="16"/>
        <end position="36"/>
    </location>
</feature>
<keyword evidence="4" id="KW-1185">Reference proteome</keyword>
<protein>
    <submittedName>
        <fullName evidence="3 5">Uncharacterized protein</fullName>
    </submittedName>
</protein>
<accession>A0A183G672</accession>
<sequence length="139" mass="14283">MMVVAVPLHASGGIEAIVWLLYIIASISTAALLSIVDCCKKKDKSVELASKKGQGKQGHPHEVGEQPSGDKPSVTRSAETAQAPKKSVEKPAAPPPPPPPPPPAPPPAALPEAGGDDVGYESCPDMTPEELAKVVAAQK</sequence>
<evidence type="ECO:0000256" key="2">
    <source>
        <dbReference type="SAM" id="Phobius"/>
    </source>
</evidence>